<dbReference type="InterPro" id="IPR005129">
    <property type="entry name" value="GTPase_ArgK"/>
</dbReference>
<proteinExistence type="inferred from homology"/>
<dbReference type="EMBL" id="GBEZ01005805">
    <property type="protein sequence ID" value="JAC79545.1"/>
    <property type="molecule type" value="Transcribed_RNA"/>
</dbReference>
<dbReference type="Pfam" id="PF03308">
    <property type="entry name" value="MeaB"/>
    <property type="match status" value="1"/>
</dbReference>
<dbReference type="GO" id="GO:0005737">
    <property type="term" value="C:cytoplasm"/>
    <property type="evidence" value="ECO:0007669"/>
    <property type="project" value="TreeGrafter"/>
</dbReference>
<organism evidence="2">
    <name type="scientific">Tetraselmis sp. GSL018</name>
    <dbReference type="NCBI Taxonomy" id="582737"/>
    <lineage>
        <taxon>Eukaryota</taxon>
        <taxon>Viridiplantae</taxon>
        <taxon>Chlorophyta</taxon>
        <taxon>core chlorophytes</taxon>
        <taxon>Chlorodendrophyceae</taxon>
        <taxon>Chlorodendrales</taxon>
        <taxon>Chlorodendraceae</taxon>
        <taxon>Tetraselmis</taxon>
    </lineage>
</organism>
<gene>
    <name evidence="2" type="ORF">TSPGSL018_12466</name>
</gene>
<dbReference type="SUPFAM" id="SSF52540">
    <property type="entry name" value="P-loop containing nucleoside triphosphate hydrolases"/>
    <property type="match status" value="1"/>
</dbReference>
<dbReference type="PANTHER" id="PTHR23408">
    <property type="entry name" value="METHYLMALONYL-COA MUTASE"/>
    <property type="match status" value="1"/>
</dbReference>
<dbReference type="GO" id="GO:0003924">
    <property type="term" value="F:GTPase activity"/>
    <property type="evidence" value="ECO:0007669"/>
    <property type="project" value="InterPro"/>
</dbReference>
<dbReference type="InterPro" id="IPR027417">
    <property type="entry name" value="P-loop_NTPase"/>
</dbReference>
<dbReference type="Gene3D" id="3.40.50.300">
    <property type="entry name" value="P-loop containing nucleotide triphosphate hydrolases"/>
    <property type="match status" value="1"/>
</dbReference>
<sequence length="149" mass="16583">MLKRGIMEVADFIVVNKADGQTESVAVASARQHQSALGLLPRRWNSWSPQVFAVSAHTGNGIDQLLQSIQSFHRSVSNSGELLHRRSLQQRRVAELSLQQIVLEKIQAEPAVKELLSSLEKGEGFSQKIAPRCLAHVASQVFLSEMWKQ</sequence>
<accession>A0A061S9I1</accession>
<reference evidence="2" key="1">
    <citation type="submission" date="2014-05" db="EMBL/GenBank/DDBJ databases">
        <title>The transcriptome of the halophilic microalga Tetraselmis sp. GSL018 isolated from the Great Salt Lake, Utah.</title>
        <authorList>
            <person name="Jinkerson R.E."/>
            <person name="D'Adamo S."/>
            <person name="Posewitz M.C."/>
        </authorList>
    </citation>
    <scope>NUCLEOTIDE SEQUENCE</scope>
    <source>
        <strain evidence="2">GSL018</strain>
    </source>
</reference>
<evidence type="ECO:0000256" key="1">
    <source>
        <dbReference type="ARBA" id="ARBA00009625"/>
    </source>
</evidence>
<dbReference type="AlphaFoldDB" id="A0A061S9I1"/>
<evidence type="ECO:0000313" key="2">
    <source>
        <dbReference type="EMBL" id="JAC79545.1"/>
    </source>
</evidence>
<name>A0A061S9I1_9CHLO</name>
<comment type="similarity">
    <text evidence="1">Belongs to the SIMIBI class G3E GTPase family. ArgK/MeaB subfamily.</text>
</comment>
<protein>
    <submittedName>
        <fullName evidence="2">Lao ao transport system atpase</fullName>
    </submittedName>
</protein>
<dbReference type="GO" id="GO:0005525">
    <property type="term" value="F:GTP binding"/>
    <property type="evidence" value="ECO:0007669"/>
    <property type="project" value="InterPro"/>
</dbReference>
<dbReference type="PANTHER" id="PTHR23408:SF3">
    <property type="entry name" value="METHYLMALONIC ACIDURIA TYPE A PROTEIN, MITOCHONDRIAL"/>
    <property type="match status" value="1"/>
</dbReference>